<dbReference type="InterPro" id="IPR030917">
    <property type="entry name" value="Cyanoexo_CrtB_assoc"/>
</dbReference>
<accession>A0A846H6K5</accession>
<protein>
    <submittedName>
        <fullName evidence="1">Cyanoexosortase B system-associated protein</fullName>
    </submittedName>
</protein>
<organism evidence="1 2">
    <name type="scientific">Hassallia byssoidea VB512170</name>
    <dbReference type="NCBI Taxonomy" id="1304833"/>
    <lineage>
        <taxon>Bacteria</taxon>
        <taxon>Bacillati</taxon>
        <taxon>Cyanobacteriota</taxon>
        <taxon>Cyanophyceae</taxon>
        <taxon>Nostocales</taxon>
        <taxon>Tolypothrichaceae</taxon>
        <taxon>Hassallia</taxon>
    </lineage>
</organism>
<dbReference type="NCBIfam" id="TIGR04533">
    <property type="entry name" value="cyanosortB_assc"/>
    <property type="match status" value="1"/>
</dbReference>
<sequence>MISFSKLLKENQFPKLAALLLLLVLLVIGAVPGYMTGHWQWQKLPPITSIKQLRQLRQQGLNLPGWETIEKSQQQIGGRKWLMQINKKQGTQTQAILLLLPQTDDKNQPEVEWTEIQSWQQWNVAQFRPAEFTVKLASTEVKVEAQFFRASTMKQTFAVLQWYAFPNGGNPSPLQWFVADQLAQLRKQRAPWVGVSIMIPMEPLGQVETTWSLTKSIGETVQRALMAGPL</sequence>
<proteinExistence type="predicted"/>
<comment type="caution">
    <text evidence="1">The sequence shown here is derived from an EMBL/GenBank/DDBJ whole genome shotgun (WGS) entry which is preliminary data.</text>
</comment>
<evidence type="ECO:0000313" key="1">
    <source>
        <dbReference type="EMBL" id="NEU72683.1"/>
    </source>
</evidence>
<dbReference type="AlphaFoldDB" id="A0A846H6K5"/>
<name>A0A846H6K5_9CYAN</name>
<dbReference type="Proteomes" id="UP000031549">
    <property type="component" value="Unassembled WGS sequence"/>
</dbReference>
<gene>
    <name evidence="1" type="ORF">PI95_008895</name>
</gene>
<evidence type="ECO:0000313" key="2">
    <source>
        <dbReference type="Proteomes" id="UP000031549"/>
    </source>
</evidence>
<keyword evidence="2" id="KW-1185">Reference proteome</keyword>
<dbReference type="RefSeq" id="WP_039753524.1">
    <property type="nucleotide sequence ID" value="NZ_JTCM02000013.1"/>
</dbReference>
<reference evidence="1 2" key="1">
    <citation type="journal article" date="2015" name="Genome Announc.">
        <title>Draft Genome Sequence of Cyanobacterium Hassallia byssoidea Strain VB512170, Isolated from Monuments in India.</title>
        <authorList>
            <person name="Singh D."/>
            <person name="Chandrababunaidu M.M."/>
            <person name="Panda A."/>
            <person name="Sen D."/>
            <person name="Bhattacharyya S."/>
            <person name="Adhikary S.P."/>
            <person name="Tripathy S."/>
        </authorList>
    </citation>
    <scope>NUCLEOTIDE SEQUENCE [LARGE SCALE GENOMIC DNA]</scope>
    <source>
        <strain evidence="1 2">VB512170</strain>
    </source>
</reference>
<dbReference type="EMBL" id="JTCM02000013">
    <property type="protein sequence ID" value="NEU72683.1"/>
    <property type="molecule type" value="Genomic_DNA"/>
</dbReference>